<dbReference type="Proteomes" id="UP000196258">
    <property type="component" value="Unassembled WGS sequence"/>
</dbReference>
<dbReference type="GO" id="GO:0046256">
    <property type="term" value="P:2,4,6-trinitrotoluene catabolic process"/>
    <property type="evidence" value="ECO:0007669"/>
    <property type="project" value="TreeGrafter"/>
</dbReference>
<accession>A0A1Y4QIC2</accession>
<dbReference type="InterPro" id="IPR000415">
    <property type="entry name" value="Nitroreductase-like"/>
</dbReference>
<keyword evidence="1" id="KW-0520">NAD</keyword>
<evidence type="ECO:0000259" key="2">
    <source>
        <dbReference type="Pfam" id="PF00881"/>
    </source>
</evidence>
<organism evidence="3 4">
    <name type="scientific">Thomasclavelia spiroformis</name>
    <dbReference type="NCBI Taxonomy" id="29348"/>
    <lineage>
        <taxon>Bacteria</taxon>
        <taxon>Bacillati</taxon>
        <taxon>Bacillota</taxon>
        <taxon>Erysipelotrichia</taxon>
        <taxon>Erysipelotrichales</taxon>
        <taxon>Coprobacillaceae</taxon>
        <taxon>Thomasclavelia</taxon>
    </lineage>
</organism>
<evidence type="ECO:0000313" key="4">
    <source>
        <dbReference type="Proteomes" id="UP000196258"/>
    </source>
</evidence>
<sequence>MEILECIKTRRSHRKFSDQIVEDKKIEKIIEAGRYAPSGNNNQTCHFIVITNKEVLMKLKNLVQEEFSKMEIVDGMYQSIINSINNAKKGNYVFHYNAPLFIIVANKKGYGNAMADCSCALENMMLEANELELGSCWINQLRWLDENPRINEYLKTLGLLDDEIVCGSLSVGYVEKLNRTITKRTGNVVTFIK</sequence>
<name>A0A1Y4QIC2_9FIRM</name>
<dbReference type="InterPro" id="IPR029479">
    <property type="entry name" value="Nitroreductase"/>
</dbReference>
<feature type="domain" description="Nitroreductase" evidence="2">
    <location>
        <begin position="7"/>
        <end position="173"/>
    </location>
</feature>
<dbReference type="PANTHER" id="PTHR23026">
    <property type="entry name" value="NADPH NITROREDUCTASE"/>
    <property type="match status" value="1"/>
</dbReference>
<dbReference type="EMBL" id="NFLB01000008">
    <property type="protein sequence ID" value="OUQ04977.1"/>
    <property type="molecule type" value="Genomic_DNA"/>
</dbReference>
<dbReference type="PANTHER" id="PTHR23026:SF125">
    <property type="entry name" value="OXYGEN-INSENSITIVE NAD(P)H NITROREDUCTASE"/>
    <property type="match status" value="1"/>
</dbReference>
<evidence type="ECO:0000256" key="1">
    <source>
        <dbReference type="ARBA" id="ARBA00023027"/>
    </source>
</evidence>
<dbReference type="CDD" id="cd02136">
    <property type="entry name" value="PnbA_NfnB-like"/>
    <property type="match status" value="1"/>
</dbReference>
<protein>
    <submittedName>
        <fullName evidence="3">Nitroreductase</fullName>
    </submittedName>
</protein>
<proteinExistence type="predicted"/>
<dbReference type="InterPro" id="IPR050627">
    <property type="entry name" value="Nitroreductase/BluB"/>
</dbReference>
<dbReference type="Gene3D" id="3.40.109.10">
    <property type="entry name" value="NADH Oxidase"/>
    <property type="match status" value="1"/>
</dbReference>
<dbReference type="GeneID" id="94017664"/>
<reference evidence="4" key="1">
    <citation type="submission" date="2017-04" db="EMBL/GenBank/DDBJ databases">
        <title>Function of individual gut microbiota members based on whole genome sequencing of pure cultures obtained from chicken caecum.</title>
        <authorList>
            <person name="Medvecky M."/>
            <person name="Cejkova D."/>
            <person name="Polansky O."/>
            <person name="Karasova D."/>
            <person name="Kubasova T."/>
            <person name="Cizek A."/>
            <person name="Rychlik I."/>
        </authorList>
    </citation>
    <scope>NUCLEOTIDE SEQUENCE [LARGE SCALE GENOMIC DNA]</scope>
    <source>
        <strain evidence="4">An149</strain>
    </source>
</reference>
<dbReference type="GO" id="GO:0046857">
    <property type="term" value="F:oxidoreductase activity, acting on other nitrogenous compounds as donors, with NAD or NADP as acceptor"/>
    <property type="evidence" value="ECO:0007669"/>
    <property type="project" value="TreeGrafter"/>
</dbReference>
<dbReference type="GO" id="GO:0005829">
    <property type="term" value="C:cytosol"/>
    <property type="evidence" value="ECO:0007669"/>
    <property type="project" value="TreeGrafter"/>
</dbReference>
<evidence type="ECO:0000313" key="3">
    <source>
        <dbReference type="EMBL" id="OUQ04977.1"/>
    </source>
</evidence>
<comment type="caution">
    <text evidence="3">The sequence shown here is derived from an EMBL/GenBank/DDBJ whole genome shotgun (WGS) entry which is preliminary data.</text>
</comment>
<dbReference type="RefSeq" id="WP_004609310.1">
    <property type="nucleotide sequence ID" value="NZ_CABKNM010000009.1"/>
</dbReference>
<dbReference type="AlphaFoldDB" id="A0A1Y4QIC2"/>
<gene>
    <name evidence="3" type="ORF">B5E91_08190</name>
</gene>
<dbReference type="Pfam" id="PF00881">
    <property type="entry name" value="Nitroreductase"/>
    <property type="match status" value="1"/>
</dbReference>
<dbReference type="SUPFAM" id="SSF55469">
    <property type="entry name" value="FMN-dependent nitroreductase-like"/>
    <property type="match status" value="1"/>
</dbReference>